<dbReference type="RefSeq" id="WP_319954338.1">
    <property type="nucleotide sequence ID" value="NZ_JAXAVX010000005.1"/>
</dbReference>
<dbReference type="InterPro" id="IPR002669">
    <property type="entry name" value="UreD"/>
</dbReference>
<keyword evidence="6" id="KW-1185">Reference proteome</keyword>
<keyword evidence="2 3" id="KW-0143">Chaperone</keyword>
<comment type="caution">
    <text evidence="5">The sequence shown here is derived from an EMBL/GenBank/DDBJ whole genome shotgun (WGS) entry which is preliminary data.</text>
</comment>
<gene>
    <name evidence="3" type="primary">ureD</name>
    <name evidence="5" type="ORF">SK069_11295</name>
</gene>
<reference evidence="5 6" key="1">
    <citation type="submission" date="2023-11" db="EMBL/GenBank/DDBJ databases">
        <authorList>
            <person name="Xu M."/>
            <person name="Jiang T."/>
        </authorList>
    </citation>
    <scope>NUCLEOTIDE SEQUENCE [LARGE SCALE GENOMIC DNA]</scope>
    <source>
        <strain evidence="5 6">SD</strain>
    </source>
</reference>
<evidence type="ECO:0000313" key="5">
    <source>
        <dbReference type="EMBL" id="MDX8152182.1"/>
    </source>
</evidence>
<comment type="subcellular location">
    <subcellularLocation>
        <location evidence="3">Cytoplasm</location>
    </subcellularLocation>
</comment>
<comment type="similarity">
    <text evidence="1 3">Belongs to the UreD family.</text>
</comment>
<sequence length="301" mass="30780">MSTVAADHARRAVPPPAPAPGAIPDGPTARAHRHGRLVATIERRRGRGALTAQEIAFPAGTVRLTEPDGDGVVELQQTAPSGGLLGGDRLEVAVRVGADVDVSLVTQGATRVYRPADGRSPTQLRTALAVADGARVEWVPHHLLLYRGAHVHQRTAIDVDPGGGLLAWEALSAGRTARGERFAWAGLDTRLRVTRGGGPLVTDGAVLDGGGEPFDGADLCVAVVAVLPRPSAAAAAGLADELHDVLTAAPGVLGSASVPAPGCVVARVLGRDAPSTYRALHGAREAVRAALGLPRPARPIA</sequence>
<organism evidence="5 6">
    <name type="scientific">Patulibacter brassicae</name>
    <dbReference type="NCBI Taxonomy" id="1705717"/>
    <lineage>
        <taxon>Bacteria</taxon>
        <taxon>Bacillati</taxon>
        <taxon>Actinomycetota</taxon>
        <taxon>Thermoleophilia</taxon>
        <taxon>Solirubrobacterales</taxon>
        <taxon>Patulibacteraceae</taxon>
        <taxon>Patulibacter</taxon>
    </lineage>
</organism>
<dbReference type="EMBL" id="JAXAVX010000005">
    <property type="protein sequence ID" value="MDX8152182.1"/>
    <property type="molecule type" value="Genomic_DNA"/>
</dbReference>
<feature type="region of interest" description="Disordered" evidence="4">
    <location>
        <begin position="1"/>
        <end position="33"/>
    </location>
</feature>
<dbReference type="Pfam" id="PF01774">
    <property type="entry name" value="UreD"/>
    <property type="match status" value="1"/>
</dbReference>
<dbReference type="Proteomes" id="UP001277761">
    <property type="component" value="Unassembled WGS sequence"/>
</dbReference>
<evidence type="ECO:0000256" key="4">
    <source>
        <dbReference type="SAM" id="MobiDB-lite"/>
    </source>
</evidence>
<dbReference type="PANTHER" id="PTHR33643">
    <property type="entry name" value="UREASE ACCESSORY PROTEIN D"/>
    <property type="match status" value="1"/>
</dbReference>
<evidence type="ECO:0000256" key="1">
    <source>
        <dbReference type="ARBA" id="ARBA00007177"/>
    </source>
</evidence>
<evidence type="ECO:0000256" key="2">
    <source>
        <dbReference type="ARBA" id="ARBA00023186"/>
    </source>
</evidence>
<proteinExistence type="inferred from homology"/>
<name>A0ABU4VK26_9ACTN</name>
<evidence type="ECO:0000256" key="3">
    <source>
        <dbReference type="HAMAP-Rule" id="MF_01384"/>
    </source>
</evidence>
<evidence type="ECO:0000313" key="6">
    <source>
        <dbReference type="Proteomes" id="UP001277761"/>
    </source>
</evidence>
<keyword evidence="3" id="KW-0963">Cytoplasm</keyword>
<protein>
    <recommendedName>
        <fullName evidence="3">Urease accessory protein UreD</fullName>
    </recommendedName>
</protein>
<accession>A0ABU4VK26</accession>
<keyword evidence="3" id="KW-0996">Nickel insertion</keyword>
<dbReference type="HAMAP" id="MF_01384">
    <property type="entry name" value="UreD"/>
    <property type="match status" value="1"/>
</dbReference>
<comment type="subunit">
    <text evidence="3">UreD, UreF and UreG form a complex that acts as a GTP-hydrolysis-dependent molecular chaperone, activating the urease apoprotein by helping to assemble the nickel containing metallocenter of UreC. The UreE protein probably delivers the nickel.</text>
</comment>
<dbReference type="PANTHER" id="PTHR33643:SF1">
    <property type="entry name" value="UREASE ACCESSORY PROTEIN D"/>
    <property type="match status" value="1"/>
</dbReference>
<comment type="function">
    <text evidence="3">Required for maturation of urease via the functional incorporation of the urease nickel metallocenter.</text>
</comment>